<name>A0A1E4TQV6_PACTA</name>
<proteinExistence type="predicted"/>
<dbReference type="OrthoDB" id="17560at2759"/>
<dbReference type="InterPro" id="IPR002925">
    <property type="entry name" value="Dienelactn_hydro"/>
</dbReference>
<evidence type="ECO:0000259" key="1">
    <source>
        <dbReference type="Pfam" id="PF01738"/>
    </source>
</evidence>
<dbReference type="SUPFAM" id="SSF53474">
    <property type="entry name" value="alpha/beta-Hydrolases"/>
    <property type="match status" value="1"/>
</dbReference>
<reference evidence="3" key="1">
    <citation type="submission" date="2016-05" db="EMBL/GenBank/DDBJ databases">
        <title>Comparative genomics of biotechnologically important yeasts.</title>
        <authorList>
            <consortium name="DOE Joint Genome Institute"/>
            <person name="Riley R."/>
            <person name="Haridas S."/>
            <person name="Wolfe K.H."/>
            <person name="Lopes M.R."/>
            <person name="Hittinger C.T."/>
            <person name="Goker M."/>
            <person name="Salamov A."/>
            <person name="Wisecaver J."/>
            <person name="Long T.M."/>
            <person name="Aerts A.L."/>
            <person name="Barry K."/>
            <person name="Choi C."/>
            <person name="Clum A."/>
            <person name="Coughlan A.Y."/>
            <person name="Deshpande S."/>
            <person name="Douglass A.P."/>
            <person name="Hanson S.J."/>
            <person name="Klenk H.-P."/>
            <person name="Labutti K."/>
            <person name="Lapidus A."/>
            <person name="Lindquist E."/>
            <person name="Lipzen A."/>
            <person name="Meier-Kolthoff J.P."/>
            <person name="Ohm R.A."/>
            <person name="Otillar R.P."/>
            <person name="Pangilinan J."/>
            <person name="Peng Y."/>
            <person name="Rokas A."/>
            <person name="Rosa C.A."/>
            <person name="Scheuner C."/>
            <person name="Sibirny A.A."/>
            <person name="Slot J.C."/>
            <person name="Stielow J.B."/>
            <person name="Sun H."/>
            <person name="Kurtzman C.P."/>
            <person name="Blackwell M."/>
            <person name="Grigoriev I.V."/>
            <person name="Jeffries T.W."/>
        </authorList>
    </citation>
    <scope>NUCLEOTIDE SEQUENCE [LARGE SCALE GENOMIC DNA]</scope>
    <source>
        <strain evidence="3">NRRL Y-2460</strain>
    </source>
</reference>
<sequence>GTCCLKYSFHEGTPAGSHQLIHGVDTYVSGTKSDKVIVIYTDIYGNKFQNTLLLADKFAAAGFYVLVPDILNGEVGNPNWTKEELYAWLPVLFQKIASTPQLLKKFLTAIKEEDKAKFIGGVGYCLGATYLVSELAENGLLDAGCVAHPSKVDQESFKPIRKPILISAAETDPSFQPELRHFAEQILAENKVTYQSTVFSGVYHGFAVKGDYSVENIRYAANKALKDHIEWFERFSS</sequence>
<dbReference type="PANTHER" id="PTHR17630:SF44">
    <property type="entry name" value="PROTEIN AIM2"/>
    <property type="match status" value="1"/>
</dbReference>
<feature type="domain" description="Dienelactone hydrolase" evidence="1">
    <location>
        <begin position="25"/>
        <end position="235"/>
    </location>
</feature>
<dbReference type="GO" id="GO:0016787">
    <property type="term" value="F:hydrolase activity"/>
    <property type="evidence" value="ECO:0007669"/>
    <property type="project" value="InterPro"/>
</dbReference>
<dbReference type="InterPro" id="IPR029058">
    <property type="entry name" value="AB_hydrolase_fold"/>
</dbReference>
<organism evidence="2 3">
    <name type="scientific">Pachysolen tannophilus NRRL Y-2460</name>
    <dbReference type="NCBI Taxonomy" id="669874"/>
    <lineage>
        <taxon>Eukaryota</taxon>
        <taxon>Fungi</taxon>
        <taxon>Dikarya</taxon>
        <taxon>Ascomycota</taxon>
        <taxon>Saccharomycotina</taxon>
        <taxon>Pichiomycetes</taxon>
        <taxon>Pachysolenaceae</taxon>
        <taxon>Pachysolen</taxon>
    </lineage>
</organism>
<dbReference type="PANTHER" id="PTHR17630">
    <property type="entry name" value="DIENELACTONE HYDROLASE"/>
    <property type="match status" value="1"/>
</dbReference>
<dbReference type="EMBL" id="KV454016">
    <property type="protein sequence ID" value="ODV94151.1"/>
    <property type="molecule type" value="Genomic_DNA"/>
</dbReference>
<evidence type="ECO:0000313" key="3">
    <source>
        <dbReference type="Proteomes" id="UP000094236"/>
    </source>
</evidence>
<feature type="non-terminal residue" evidence="2">
    <location>
        <position position="1"/>
    </location>
</feature>
<gene>
    <name evidence="2" type="ORF">PACTADRAFT_44495</name>
</gene>
<dbReference type="Proteomes" id="UP000094236">
    <property type="component" value="Unassembled WGS sequence"/>
</dbReference>
<dbReference type="Gene3D" id="3.40.50.1820">
    <property type="entry name" value="alpha/beta hydrolase"/>
    <property type="match status" value="1"/>
</dbReference>
<evidence type="ECO:0000313" key="2">
    <source>
        <dbReference type="EMBL" id="ODV94151.1"/>
    </source>
</evidence>
<keyword evidence="3" id="KW-1185">Reference proteome</keyword>
<dbReference type="Pfam" id="PF01738">
    <property type="entry name" value="DLH"/>
    <property type="match status" value="1"/>
</dbReference>
<dbReference type="STRING" id="669874.A0A1E4TQV6"/>
<protein>
    <recommendedName>
        <fullName evidence="1">Dienelactone hydrolase domain-containing protein</fullName>
    </recommendedName>
</protein>
<accession>A0A1E4TQV6</accession>
<dbReference type="AlphaFoldDB" id="A0A1E4TQV6"/>